<sequence>MALLESICPDLDLLTRGKVRDLYRIDDATLLFVATDRISAFDVIMKNASF</sequence>
<gene>
    <name evidence="1" type="ORF">SPELUC_LOCUS5377</name>
</gene>
<dbReference type="Proteomes" id="UP000789366">
    <property type="component" value="Unassembled WGS sequence"/>
</dbReference>
<reference evidence="1" key="1">
    <citation type="submission" date="2021-06" db="EMBL/GenBank/DDBJ databases">
        <authorList>
            <person name="Kallberg Y."/>
            <person name="Tangrot J."/>
            <person name="Rosling A."/>
        </authorList>
    </citation>
    <scope>NUCLEOTIDE SEQUENCE</scope>
    <source>
        <strain evidence="1">28 12/20/2015</strain>
    </source>
</reference>
<evidence type="ECO:0000313" key="1">
    <source>
        <dbReference type="EMBL" id="CAG8555390.1"/>
    </source>
</evidence>
<comment type="caution">
    <text evidence="1">The sequence shown here is derived from an EMBL/GenBank/DDBJ whole genome shotgun (WGS) entry which is preliminary data.</text>
</comment>
<organism evidence="1 2">
    <name type="scientific">Cetraspora pellucida</name>
    <dbReference type="NCBI Taxonomy" id="1433469"/>
    <lineage>
        <taxon>Eukaryota</taxon>
        <taxon>Fungi</taxon>
        <taxon>Fungi incertae sedis</taxon>
        <taxon>Mucoromycota</taxon>
        <taxon>Glomeromycotina</taxon>
        <taxon>Glomeromycetes</taxon>
        <taxon>Diversisporales</taxon>
        <taxon>Gigasporaceae</taxon>
        <taxon>Cetraspora</taxon>
    </lineage>
</organism>
<proteinExistence type="predicted"/>
<protein>
    <submittedName>
        <fullName evidence="1">9912_t:CDS:1</fullName>
    </submittedName>
</protein>
<dbReference type="EMBL" id="CAJVPW010005480">
    <property type="protein sequence ID" value="CAG8555390.1"/>
    <property type="molecule type" value="Genomic_DNA"/>
</dbReference>
<evidence type="ECO:0000313" key="2">
    <source>
        <dbReference type="Proteomes" id="UP000789366"/>
    </source>
</evidence>
<name>A0ACA9LYV6_9GLOM</name>
<keyword evidence="2" id="KW-1185">Reference proteome</keyword>
<accession>A0ACA9LYV6</accession>
<feature type="non-terminal residue" evidence="1">
    <location>
        <position position="50"/>
    </location>
</feature>